<evidence type="ECO:0000256" key="5">
    <source>
        <dbReference type="ARBA" id="ARBA00024226"/>
    </source>
</evidence>
<dbReference type="Gene3D" id="3.40.309.10">
    <property type="entry name" value="Aldehyde Dehydrogenase, Chain A, domain 2"/>
    <property type="match status" value="1"/>
</dbReference>
<reference evidence="8 9" key="1">
    <citation type="submission" date="2018-06" db="EMBL/GenBank/DDBJ databases">
        <title>Genomic Encyclopedia of Archaeal and Bacterial Type Strains, Phase II (KMG-II): from individual species to whole genera.</title>
        <authorList>
            <person name="Goeker M."/>
        </authorList>
    </citation>
    <scope>NUCLEOTIDE SEQUENCE [LARGE SCALE GENOMIC DNA]</scope>
    <source>
        <strain evidence="8 9">JCM 11668</strain>
    </source>
</reference>
<dbReference type="EMBL" id="QJTI01000001">
    <property type="protein sequence ID" value="PYF05301.1"/>
    <property type="molecule type" value="Genomic_DNA"/>
</dbReference>
<evidence type="ECO:0000256" key="2">
    <source>
        <dbReference type="ARBA" id="ARBA00022958"/>
    </source>
</evidence>
<sequence length="476" mass="50493">MVNRMQFYIDGAWVDPTVKKTTPVVNPATEEAMYEVALGSKADVDKAVAAARRAFESYSQTSREERVALLEKIIAVYKARMKEIGAAISDEMGAPLPFAERFQAGAGLGHIMTTLDVLKNYPFEEPLGSALLVREPIGVIGMITPWNWPLNQIACKVAPALAAGCTMILKPSEFTPTSALIFAEILHEAGVPKGVFNLVNGLGPEVGAAMSEHPEIDMISFTGSTRAGIDVAQRAAPTVKRVSQELGGKSPNIILEDADLQKAVTGGVAHVFNNSGQSCNAPTRMIVPASKMKEVAEIAKAVADKTKAGDPRAEGTTIGPVVNRAQWEKIQALINKGIAEGATLVAGGPGLPDGVNKGFYVRPTVFADVTNDMTIAREEIFGPVITIIGAKDEDDAVRIANDTPYGLAGYVSAGSVERARKVARQIRAGNVNLQGASNERAAPFGGYKQSGNGREWGKFGLEEYLEVKAIAGFNAA</sequence>
<dbReference type="InterPro" id="IPR016163">
    <property type="entry name" value="Ald_DH_C"/>
</dbReference>
<keyword evidence="4" id="KW-0558">Oxidation</keyword>
<comment type="similarity">
    <text evidence="1">Belongs to the aldehyde dehydrogenase family.</text>
</comment>
<evidence type="ECO:0000313" key="8">
    <source>
        <dbReference type="EMBL" id="PYF05301.1"/>
    </source>
</evidence>
<evidence type="ECO:0000256" key="3">
    <source>
        <dbReference type="ARBA" id="ARBA00023002"/>
    </source>
</evidence>
<comment type="catalytic activity">
    <reaction evidence="6">
        <text>an aldehyde + NAD(+) + H2O = a carboxylate + NADH + 2 H(+)</text>
        <dbReference type="Rhea" id="RHEA:16185"/>
        <dbReference type="ChEBI" id="CHEBI:15377"/>
        <dbReference type="ChEBI" id="CHEBI:15378"/>
        <dbReference type="ChEBI" id="CHEBI:17478"/>
        <dbReference type="ChEBI" id="CHEBI:29067"/>
        <dbReference type="ChEBI" id="CHEBI:57540"/>
        <dbReference type="ChEBI" id="CHEBI:57945"/>
        <dbReference type="EC" id="1.2.1.3"/>
    </reaction>
</comment>
<evidence type="ECO:0000259" key="7">
    <source>
        <dbReference type="Pfam" id="PF00171"/>
    </source>
</evidence>
<feature type="domain" description="Aldehyde dehydrogenase" evidence="7">
    <location>
        <begin position="13"/>
        <end position="470"/>
    </location>
</feature>
<dbReference type="EC" id="1.2.1.3" evidence="5"/>
<dbReference type="InterPro" id="IPR016162">
    <property type="entry name" value="Ald_DH_N"/>
</dbReference>
<protein>
    <recommendedName>
        <fullName evidence="5">aldehyde dehydrogenase (NAD(+))</fullName>
        <ecNumber evidence="5">1.2.1.3</ecNumber>
    </recommendedName>
</protein>
<dbReference type="Gene3D" id="3.40.605.10">
    <property type="entry name" value="Aldehyde Dehydrogenase, Chain A, domain 1"/>
    <property type="match status" value="1"/>
</dbReference>
<organism evidence="8 9">
    <name type="scientific">Rhodopseudomonas faecalis</name>
    <dbReference type="NCBI Taxonomy" id="99655"/>
    <lineage>
        <taxon>Bacteria</taxon>
        <taxon>Pseudomonadati</taxon>
        <taxon>Pseudomonadota</taxon>
        <taxon>Alphaproteobacteria</taxon>
        <taxon>Hyphomicrobiales</taxon>
        <taxon>Nitrobacteraceae</taxon>
        <taxon>Rhodopseudomonas</taxon>
    </lineage>
</organism>
<dbReference type="AlphaFoldDB" id="A0A318TK87"/>
<dbReference type="CDD" id="cd07138">
    <property type="entry name" value="ALDH_CddD_SSP0762"/>
    <property type="match status" value="1"/>
</dbReference>
<gene>
    <name evidence="8" type="ORF">BJ122_10138</name>
</gene>
<dbReference type="PANTHER" id="PTHR42804:SF1">
    <property type="entry name" value="ALDEHYDE DEHYDROGENASE-RELATED"/>
    <property type="match status" value="1"/>
</dbReference>
<dbReference type="InterPro" id="IPR015590">
    <property type="entry name" value="Aldehyde_DH_dom"/>
</dbReference>
<evidence type="ECO:0000313" key="9">
    <source>
        <dbReference type="Proteomes" id="UP000248148"/>
    </source>
</evidence>
<dbReference type="InterPro" id="IPR016161">
    <property type="entry name" value="Ald_DH/histidinol_DH"/>
</dbReference>
<dbReference type="OrthoDB" id="9812625at2"/>
<name>A0A318TK87_9BRAD</name>
<dbReference type="RefSeq" id="WP_110779195.1">
    <property type="nucleotide sequence ID" value="NZ_QJTI01000001.1"/>
</dbReference>
<dbReference type="InterPro" id="IPR016160">
    <property type="entry name" value="Ald_DH_CS_CYS"/>
</dbReference>
<evidence type="ECO:0000256" key="4">
    <source>
        <dbReference type="ARBA" id="ARBA00023097"/>
    </source>
</evidence>
<dbReference type="FunFam" id="3.40.309.10:FF:000012">
    <property type="entry name" value="Betaine aldehyde dehydrogenase"/>
    <property type="match status" value="1"/>
</dbReference>
<accession>A0A318TK87</accession>
<dbReference type="FunFam" id="3.40.605.10:FF:000026">
    <property type="entry name" value="Aldehyde dehydrogenase, putative"/>
    <property type="match status" value="1"/>
</dbReference>
<dbReference type="Proteomes" id="UP000248148">
    <property type="component" value="Unassembled WGS sequence"/>
</dbReference>
<proteinExistence type="inferred from homology"/>
<keyword evidence="2" id="KW-0630">Potassium</keyword>
<keyword evidence="3" id="KW-0560">Oxidoreductase</keyword>
<dbReference type="Pfam" id="PF00171">
    <property type="entry name" value="Aldedh"/>
    <property type="match status" value="1"/>
</dbReference>
<dbReference type="PROSITE" id="PS00070">
    <property type="entry name" value="ALDEHYDE_DEHYDR_CYS"/>
    <property type="match status" value="1"/>
</dbReference>
<evidence type="ECO:0000256" key="1">
    <source>
        <dbReference type="ARBA" id="ARBA00009986"/>
    </source>
</evidence>
<dbReference type="FunFam" id="3.40.605.10:FF:000007">
    <property type="entry name" value="NAD/NADP-dependent betaine aldehyde dehydrogenase"/>
    <property type="match status" value="1"/>
</dbReference>
<evidence type="ECO:0000256" key="6">
    <source>
        <dbReference type="ARBA" id="ARBA00049194"/>
    </source>
</evidence>
<dbReference type="PANTHER" id="PTHR42804">
    <property type="entry name" value="ALDEHYDE DEHYDROGENASE"/>
    <property type="match status" value="1"/>
</dbReference>
<dbReference type="SUPFAM" id="SSF53720">
    <property type="entry name" value="ALDH-like"/>
    <property type="match status" value="1"/>
</dbReference>
<dbReference type="GO" id="GO:0004029">
    <property type="term" value="F:aldehyde dehydrogenase (NAD+) activity"/>
    <property type="evidence" value="ECO:0007669"/>
    <property type="project" value="UniProtKB-EC"/>
</dbReference>
<comment type="caution">
    <text evidence="8">The sequence shown here is derived from an EMBL/GenBank/DDBJ whole genome shotgun (WGS) entry which is preliminary data.</text>
</comment>
<keyword evidence="9" id="KW-1185">Reference proteome</keyword>